<dbReference type="Proteomes" id="UP001179121">
    <property type="component" value="Chromosome"/>
</dbReference>
<accession>A0AA86TC17</accession>
<evidence type="ECO:0000259" key="1">
    <source>
        <dbReference type="Pfam" id="PF01850"/>
    </source>
</evidence>
<dbReference type="PANTHER" id="PTHR36173">
    <property type="entry name" value="RIBONUCLEASE VAPC16-RELATED"/>
    <property type="match status" value="1"/>
</dbReference>
<dbReference type="InterPro" id="IPR029060">
    <property type="entry name" value="PIN-like_dom_sf"/>
</dbReference>
<dbReference type="CDD" id="cd09872">
    <property type="entry name" value="PIN_Sll0205-like"/>
    <property type="match status" value="1"/>
</dbReference>
<dbReference type="EMBL" id="OX365700">
    <property type="protein sequence ID" value="CAI4031789.1"/>
    <property type="molecule type" value="Genomic_DNA"/>
</dbReference>
<dbReference type="RefSeq" id="WP_289268553.1">
    <property type="nucleotide sequence ID" value="NZ_OX365700.1"/>
</dbReference>
<dbReference type="InterPro" id="IPR052919">
    <property type="entry name" value="TA_system_RNase"/>
</dbReference>
<dbReference type="InterPro" id="IPR041705">
    <property type="entry name" value="PIN_Sll0205"/>
</dbReference>
<dbReference type="Pfam" id="PF01850">
    <property type="entry name" value="PIN"/>
    <property type="match status" value="1"/>
</dbReference>
<organism evidence="2 3">
    <name type="scientific">Nitrospira tepida</name>
    <dbReference type="NCBI Taxonomy" id="2973512"/>
    <lineage>
        <taxon>Bacteria</taxon>
        <taxon>Pseudomonadati</taxon>
        <taxon>Nitrospirota</taxon>
        <taxon>Nitrospiria</taxon>
        <taxon>Nitrospirales</taxon>
        <taxon>Nitrospiraceae</taxon>
        <taxon>Nitrospira</taxon>
    </lineage>
</organism>
<proteinExistence type="predicted"/>
<keyword evidence="3" id="KW-1185">Reference proteome</keyword>
<gene>
    <name evidence="2" type="ORF">DNFV4_02208</name>
</gene>
<evidence type="ECO:0000313" key="2">
    <source>
        <dbReference type="EMBL" id="CAI4031789.1"/>
    </source>
</evidence>
<reference evidence="2" key="1">
    <citation type="submission" date="2022-10" db="EMBL/GenBank/DDBJ databases">
        <authorList>
            <person name="Koch H."/>
        </authorList>
    </citation>
    <scope>NUCLEOTIDE SEQUENCE</scope>
    <source>
        <strain evidence="2">DNF</strain>
    </source>
</reference>
<sequence length="128" mass="14691">MKLLLDTCTFLWIITDDQALSGRAKDLFTDPANEAYLSAVSVWEMAVKFSLGKLPLPETPERFIPEQRERHAIVPLALEEQAVLYIHRLPALHRDPFDRILICQAIQHELTLLTPDPLITQYAVKTVW</sequence>
<name>A0AA86TC17_9BACT</name>
<protein>
    <submittedName>
        <fullName evidence="2">PIN domain nuclease</fullName>
    </submittedName>
</protein>
<dbReference type="Gene3D" id="3.40.50.1010">
    <property type="entry name" value="5'-nuclease"/>
    <property type="match status" value="1"/>
</dbReference>
<feature type="domain" description="PIN" evidence="1">
    <location>
        <begin position="4"/>
        <end position="122"/>
    </location>
</feature>
<evidence type="ECO:0000313" key="3">
    <source>
        <dbReference type="Proteomes" id="UP001179121"/>
    </source>
</evidence>
<dbReference type="SUPFAM" id="SSF88723">
    <property type="entry name" value="PIN domain-like"/>
    <property type="match status" value="1"/>
</dbReference>
<dbReference type="InterPro" id="IPR002716">
    <property type="entry name" value="PIN_dom"/>
</dbReference>
<dbReference type="PANTHER" id="PTHR36173:SF2">
    <property type="entry name" value="RIBONUCLEASE VAPC16"/>
    <property type="match status" value="1"/>
</dbReference>
<dbReference type="AlphaFoldDB" id="A0AA86TC17"/>
<dbReference type="KEGG" id="nti:DNFV4_02208"/>